<dbReference type="RefSeq" id="WP_201856128.1">
    <property type="nucleotide sequence ID" value="NZ_JAERRG010000022.1"/>
</dbReference>
<feature type="transmembrane region" description="Helical" evidence="2">
    <location>
        <begin position="254"/>
        <end position="272"/>
    </location>
</feature>
<feature type="transmembrane region" description="Helical" evidence="2">
    <location>
        <begin position="41"/>
        <end position="63"/>
    </location>
</feature>
<keyword evidence="2" id="KW-0472">Membrane</keyword>
<protein>
    <submittedName>
        <fullName evidence="3">PrsW family intramembrane metalloprotease</fullName>
    </submittedName>
</protein>
<feature type="compositionally biased region" description="Polar residues" evidence="1">
    <location>
        <begin position="579"/>
        <end position="598"/>
    </location>
</feature>
<keyword evidence="4" id="KW-1185">Reference proteome</keyword>
<accession>A0ABS1Q299</accession>
<dbReference type="EMBL" id="JAERRG010000022">
    <property type="protein sequence ID" value="MBL1118297.1"/>
    <property type="molecule type" value="Genomic_DNA"/>
</dbReference>
<sequence>MSRYGYGGLGVAVLMVAATVYGVVQLLVLSSPTRSVRVSTVLLAIAVGVYGCGIVTVLLEYAYTRTVSDQPHGGALLNTVKTASYTVDPVIEELVKITPLLLAAWNVKIRRQWGLTDYVVTGAALGAGFGLLEAVARFGLDAARAISHPAGGWIIPDSLQAPWIPGPDQVFAAWFPAPFSTLDFGGAHPAAETSPHLVYTAAAALGVGILVRGRRWLRALGLVPIAAACAHHMFTNYAAAQPGARDTQSLAEDLNGILWTVPLAVLAIAVAADMWQIRRAKRTVPGVLLREERAGRTGLTALTGYGLWRVPWSTLIALRFARMRRALFYAAASTPYADIAPLHRTVAWTTAQIDTTDHQHAWQGIGLRTVRQAARTLRDRRRLWFILISVVLALPALVFLGAGSFPAAAELQERFATSDGPAVLMAFGIAALLWTAWHLTRLLRTWQTTSALPLADAHAIIRFRIWTALGSLIAGTVLLLRMQQEGLGAGDKLFRNFHLLEALNNFLAYLGFALILLALLALFPPGGGLAFAGAGVAAGTITVEAAIHATALGTLGVVLMAAAGGGAPTDGPPEGQADAGSQSGSRPKSEETSAVTEEQQQSFDQSQQHLNSLSKRKQSDEVGRGFEKDGQKYKPEAPLLKTGKHGVDWSEGTARAIRDGRPQGQFGSAADVKYAAERGAELGPNKTGFFRLPEGHNCIEYLPDGTTRTPNSIFVKVYPNGKVHAYPLTR</sequence>
<keyword evidence="3" id="KW-0645">Protease</keyword>
<feature type="transmembrane region" description="Helical" evidence="2">
    <location>
        <begin position="216"/>
        <end position="234"/>
    </location>
</feature>
<feature type="compositionally biased region" description="Basic and acidic residues" evidence="1">
    <location>
        <begin position="617"/>
        <end position="635"/>
    </location>
</feature>
<feature type="compositionally biased region" description="Low complexity" evidence="1">
    <location>
        <begin position="599"/>
        <end position="608"/>
    </location>
</feature>
<name>A0ABS1Q299_9ACTN</name>
<comment type="caution">
    <text evidence="3">The sequence shown here is derived from an EMBL/GenBank/DDBJ whole genome shotgun (WGS) entry which is preliminary data.</text>
</comment>
<evidence type="ECO:0000313" key="4">
    <source>
        <dbReference type="Proteomes" id="UP000621510"/>
    </source>
</evidence>
<feature type="transmembrane region" description="Helical" evidence="2">
    <location>
        <begin position="422"/>
        <end position="443"/>
    </location>
</feature>
<feature type="transmembrane region" description="Helical" evidence="2">
    <location>
        <begin position="463"/>
        <end position="482"/>
    </location>
</feature>
<dbReference type="Proteomes" id="UP000621510">
    <property type="component" value="Unassembled WGS sequence"/>
</dbReference>
<feature type="transmembrane region" description="Helical" evidence="2">
    <location>
        <begin position="502"/>
        <end position="523"/>
    </location>
</feature>
<feature type="transmembrane region" description="Helical" evidence="2">
    <location>
        <begin position="6"/>
        <end position="29"/>
    </location>
</feature>
<evidence type="ECO:0000256" key="2">
    <source>
        <dbReference type="SAM" id="Phobius"/>
    </source>
</evidence>
<feature type="transmembrane region" description="Helical" evidence="2">
    <location>
        <begin position="383"/>
        <end position="402"/>
    </location>
</feature>
<keyword evidence="2" id="KW-0812">Transmembrane</keyword>
<feature type="transmembrane region" description="Helical" evidence="2">
    <location>
        <begin position="118"/>
        <end position="140"/>
    </location>
</feature>
<reference evidence="3 4" key="1">
    <citation type="submission" date="2021-01" db="EMBL/GenBank/DDBJ databases">
        <title>WGS of actinomycetes isolated from Thailand.</title>
        <authorList>
            <person name="Thawai C."/>
        </authorList>
    </citation>
    <scope>NUCLEOTIDE SEQUENCE [LARGE SCALE GENOMIC DNA]</scope>
    <source>
        <strain evidence="3 4">CA3R110</strain>
    </source>
</reference>
<keyword evidence="3" id="KW-0378">Hydrolase</keyword>
<keyword evidence="2" id="KW-1133">Transmembrane helix</keyword>
<feature type="region of interest" description="Disordered" evidence="1">
    <location>
        <begin position="566"/>
        <end position="647"/>
    </location>
</feature>
<keyword evidence="3" id="KW-0482">Metalloprotease</keyword>
<evidence type="ECO:0000256" key="1">
    <source>
        <dbReference type="SAM" id="MobiDB-lite"/>
    </source>
</evidence>
<dbReference type="GO" id="GO:0008237">
    <property type="term" value="F:metallopeptidase activity"/>
    <property type="evidence" value="ECO:0007669"/>
    <property type="project" value="UniProtKB-KW"/>
</dbReference>
<gene>
    <name evidence="3" type="ORF">JK364_38890</name>
</gene>
<proteinExistence type="predicted"/>
<organism evidence="3 4">
    <name type="scientific">Streptomyces endocoffeicus</name>
    <dbReference type="NCBI Taxonomy" id="2898945"/>
    <lineage>
        <taxon>Bacteria</taxon>
        <taxon>Bacillati</taxon>
        <taxon>Actinomycetota</taxon>
        <taxon>Actinomycetes</taxon>
        <taxon>Kitasatosporales</taxon>
        <taxon>Streptomycetaceae</taxon>
        <taxon>Streptomyces</taxon>
    </lineage>
</organism>
<evidence type="ECO:0000313" key="3">
    <source>
        <dbReference type="EMBL" id="MBL1118297.1"/>
    </source>
</evidence>